<accession>A0A3N4ICC9</accession>
<evidence type="ECO:0000256" key="1">
    <source>
        <dbReference type="PROSITE-ProRule" id="PRU00182"/>
    </source>
</evidence>
<reference evidence="3 4" key="1">
    <citation type="journal article" date="2018" name="Nat. Ecol. Evol.">
        <title>Pezizomycetes genomes reveal the molecular basis of ectomycorrhizal truffle lifestyle.</title>
        <authorList>
            <person name="Murat C."/>
            <person name="Payen T."/>
            <person name="Noel B."/>
            <person name="Kuo A."/>
            <person name="Morin E."/>
            <person name="Chen J."/>
            <person name="Kohler A."/>
            <person name="Krizsan K."/>
            <person name="Balestrini R."/>
            <person name="Da Silva C."/>
            <person name="Montanini B."/>
            <person name="Hainaut M."/>
            <person name="Levati E."/>
            <person name="Barry K.W."/>
            <person name="Belfiori B."/>
            <person name="Cichocki N."/>
            <person name="Clum A."/>
            <person name="Dockter R.B."/>
            <person name="Fauchery L."/>
            <person name="Guy J."/>
            <person name="Iotti M."/>
            <person name="Le Tacon F."/>
            <person name="Lindquist E.A."/>
            <person name="Lipzen A."/>
            <person name="Malagnac F."/>
            <person name="Mello A."/>
            <person name="Molinier V."/>
            <person name="Miyauchi S."/>
            <person name="Poulain J."/>
            <person name="Riccioni C."/>
            <person name="Rubini A."/>
            <person name="Sitrit Y."/>
            <person name="Splivallo R."/>
            <person name="Traeger S."/>
            <person name="Wang M."/>
            <person name="Zifcakova L."/>
            <person name="Wipf D."/>
            <person name="Zambonelli A."/>
            <person name="Paolocci F."/>
            <person name="Nowrousian M."/>
            <person name="Ottonello S."/>
            <person name="Baldrian P."/>
            <person name="Spatafora J.W."/>
            <person name="Henrissat B."/>
            <person name="Nagy L.G."/>
            <person name="Aury J.M."/>
            <person name="Wincker P."/>
            <person name="Grigoriev I.V."/>
            <person name="Bonfante P."/>
            <person name="Martin F.M."/>
        </authorList>
    </citation>
    <scope>NUCLEOTIDE SEQUENCE [LARGE SCALE GENOMIC DNA]</scope>
    <source>
        <strain evidence="3 4">RN42</strain>
    </source>
</reference>
<keyword evidence="4" id="KW-1185">Reference proteome</keyword>
<dbReference type="PROSITE" id="PS50889">
    <property type="entry name" value="S4"/>
    <property type="match status" value="1"/>
</dbReference>
<dbReference type="AlphaFoldDB" id="A0A3N4ICC9"/>
<dbReference type="GO" id="GO:0003723">
    <property type="term" value="F:RNA binding"/>
    <property type="evidence" value="ECO:0007669"/>
    <property type="project" value="UniProtKB-KW"/>
</dbReference>
<dbReference type="Proteomes" id="UP000275078">
    <property type="component" value="Unassembled WGS sequence"/>
</dbReference>
<organism evidence="3 4">
    <name type="scientific">Ascobolus immersus RN42</name>
    <dbReference type="NCBI Taxonomy" id="1160509"/>
    <lineage>
        <taxon>Eukaryota</taxon>
        <taxon>Fungi</taxon>
        <taxon>Dikarya</taxon>
        <taxon>Ascomycota</taxon>
        <taxon>Pezizomycotina</taxon>
        <taxon>Pezizomycetes</taxon>
        <taxon>Pezizales</taxon>
        <taxon>Ascobolaceae</taxon>
        <taxon>Ascobolus</taxon>
    </lineage>
</organism>
<evidence type="ECO:0000259" key="2">
    <source>
        <dbReference type="SMART" id="SM00363"/>
    </source>
</evidence>
<sequence>MTVKSFRKAFVLNQSRSAKVLFAVSRDAAFQSRGSLYQRAFQAYQRERDFFRKCGKSEQRHPLVRASFVIPSGKNTSGGSLDDIPLSYSRLASRQTTLESVLYLAMFSNSIAEARSTVLHGKVKVNGFVIYTPNHILSPGDSVSCCLRTIKQSYRGREANGGKTSGDLIPFTIVPFASYPNYLEVDASAGSLIYLHRPDIGKKRSSIASPFEPGLHDLAMRSGRAF</sequence>
<dbReference type="EMBL" id="ML119676">
    <property type="protein sequence ID" value="RPA81810.1"/>
    <property type="molecule type" value="Genomic_DNA"/>
</dbReference>
<dbReference type="SMART" id="SM00363">
    <property type="entry name" value="S4"/>
    <property type="match status" value="1"/>
</dbReference>
<name>A0A3N4ICC9_ASCIM</name>
<dbReference type="Pfam" id="PF01479">
    <property type="entry name" value="S4"/>
    <property type="match status" value="1"/>
</dbReference>
<gene>
    <name evidence="3" type="ORF">BJ508DRAFT_414523</name>
</gene>
<protein>
    <recommendedName>
        <fullName evidence="2">RNA-binding S4 domain-containing protein</fullName>
    </recommendedName>
</protein>
<evidence type="ECO:0000313" key="3">
    <source>
        <dbReference type="EMBL" id="RPA81810.1"/>
    </source>
</evidence>
<dbReference type="Gene3D" id="3.10.290.10">
    <property type="entry name" value="RNA-binding S4 domain"/>
    <property type="match status" value="1"/>
</dbReference>
<dbReference type="InterPro" id="IPR002942">
    <property type="entry name" value="S4_RNA-bd"/>
</dbReference>
<proteinExistence type="predicted"/>
<dbReference type="STRING" id="1160509.A0A3N4ICC9"/>
<keyword evidence="1" id="KW-0694">RNA-binding</keyword>
<feature type="domain" description="RNA-binding S4" evidence="2">
    <location>
        <begin position="96"/>
        <end position="155"/>
    </location>
</feature>
<dbReference type="SUPFAM" id="SSF55174">
    <property type="entry name" value="Alpha-L RNA-binding motif"/>
    <property type="match status" value="1"/>
</dbReference>
<dbReference type="CDD" id="cd00165">
    <property type="entry name" value="S4"/>
    <property type="match status" value="1"/>
</dbReference>
<dbReference type="InterPro" id="IPR036986">
    <property type="entry name" value="S4_RNA-bd_sf"/>
</dbReference>
<dbReference type="OrthoDB" id="3356781at2759"/>
<evidence type="ECO:0000313" key="4">
    <source>
        <dbReference type="Proteomes" id="UP000275078"/>
    </source>
</evidence>